<evidence type="ECO:0000256" key="1">
    <source>
        <dbReference type="SAM" id="Coils"/>
    </source>
</evidence>
<feature type="coiled-coil region" evidence="1">
    <location>
        <begin position="455"/>
        <end position="551"/>
    </location>
</feature>
<name>A0A9W9CU91_9PEZI</name>
<accession>A0A9W9CU91</accession>
<keyword evidence="4" id="KW-1185">Reference proteome</keyword>
<dbReference type="OrthoDB" id="5413531at2759"/>
<dbReference type="AlphaFoldDB" id="A0A9W9CU91"/>
<evidence type="ECO:0000313" key="4">
    <source>
        <dbReference type="Proteomes" id="UP001140453"/>
    </source>
</evidence>
<evidence type="ECO:0000256" key="2">
    <source>
        <dbReference type="SAM" id="MobiDB-lite"/>
    </source>
</evidence>
<organism evidence="3 4">
    <name type="scientific">Gnomoniopsis smithogilvyi</name>
    <dbReference type="NCBI Taxonomy" id="1191159"/>
    <lineage>
        <taxon>Eukaryota</taxon>
        <taxon>Fungi</taxon>
        <taxon>Dikarya</taxon>
        <taxon>Ascomycota</taxon>
        <taxon>Pezizomycotina</taxon>
        <taxon>Sordariomycetes</taxon>
        <taxon>Sordariomycetidae</taxon>
        <taxon>Diaporthales</taxon>
        <taxon>Gnomoniaceae</taxon>
        <taxon>Gnomoniopsis</taxon>
    </lineage>
</organism>
<gene>
    <name evidence="3" type="ORF">N0V93_007773</name>
</gene>
<dbReference type="EMBL" id="JAPEVB010000005">
    <property type="protein sequence ID" value="KAJ4387184.1"/>
    <property type="molecule type" value="Genomic_DNA"/>
</dbReference>
<sequence length="617" mass="68571">MDVDDEYIYNDNNVGAQKGYYHATDYALPYVSKWSRVVDDEWVSHMLAHMNCSYLGEPGMPPTLLSLKRHAQSLAVLIQYLQPSVGTGAVDGKVLGDFDPKGYVVDGVGGAAQDVEGGKIPAAARTYIDIPERRLNNGEAFDWLHDLTNPYFNDDPDHHRPLNALMNEVKSSHDLTGPKFHCPLTDVVPRGLKEDVPRNEIFLNPKDAMSQHYASHHNLVMHANECLELLDHEFSATGGLLSIIPPDGEGLHKDDFEAAKNTLLGQLLLHTQGMYLRMHEFELDVGNMRDALAKDAVVPMQSLRAGGPDASSGREIVVGQDRFVIVNANNDTWKYMQDDFDVKEQQRQAIERVYREGGASGEAQWMQDRGGDLHARGIVAIDYTTRYYRLMGAGHSTIFIAPGFGLIPSTEQTPKNERNPGVLGLVQPRWPERVSDWERKYKKQIADATALTRANFDLKREKNDKQEQIDALQHALDAAQTTMQAANDALTGVHRVAGETLTDAQQQQAQATLLDQYAALQRQLASAQANLDAAERARRDAELQAAIQRDDDLSRRNNELRDYLARIQDIIMIENIENPALAQLVETARASRFAATSAPATGRNPRTTAGVRFSTAS</sequence>
<evidence type="ECO:0000313" key="3">
    <source>
        <dbReference type="EMBL" id="KAJ4387184.1"/>
    </source>
</evidence>
<keyword evidence="1" id="KW-0175">Coiled coil</keyword>
<proteinExistence type="predicted"/>
<comment type="caution">
    <text evidence="3">The sequence shown here is derived from an EMBL/GenBank/DDBJ whole genome shotgun (WGS) entry which is preliminary data.</text>
</comment>
<reference evidence="3" key="1">
    <citation type="submission" date="2022-10" db="EMBL/GenBank/DDBJ databases">
        <title>Tapping the CABI collections for fungal endophytes: first genome assemblies for Collariella, Neodidymelliopsis, Ascochyta clinopodiicola, Didymella pomorum, Didymosphaeria variabile, Neocosmospora piperis and Neocucurbitaria cava.</title>
        <authorList>
            <person name="Hill R."/>
        </authorList>
    </citation>
    <scope>NUCLEOTIDE SEQUENCE</scope>
    <source>
        <strain evidence="3">IMI 355082</strain>
    </source>
</reference>
<feature type="region of interest" description="Disordered" evidence="2">
    <location>
        <begin position="594"/>
        <end position="617"/>
    </location>
</feature>
<protein>
    <submittedName>
        <fullName evidence="3">Uncharacterized protein</fullName>
    </submittedName>
</protein>
<dbReference type="Proteomes" id="UP001140453">
    <property type="component" value="Unassembled WGS sequence"/>
</dbReference>